<proteinExistence type="predicted"/>
<accession>A0ABR5HZ86</accession>
<evidence type="ECO:0000313" key="2">
    <source>
        <dbReference type="EMBL" id="KMS79065.1"/>
    </source>
</evidence>
<evidence type="ECO:0000313" key="3">
    <source>
        <dbReference type="Proteomes" id="UP000037274"/>
    </source>
</evidence>
<comment type="caution">
    <text evidence="2">The sequence shown here is derived from an EMBL/GenBank/DDBJ whole genome shotgun (WGS) entry which is preliminary data.</text>
</comment>
<gene>
    <name evidence="2" type="ORF">ACH49_13470</name>
</gene>
<feature type="region of interest" description="Disordered" evidence="1">
    <location>
        <begin position="99"/>
        <end position="123"/>
    </location>
</feature>
<organism evidence="2 3">
    <name type="scientific">Streptomyces leeuwenhoekii</name>
    <dbReference type="NCBI Taxonomy" id="1437453"/>
    <lineage>
        <taxon>Bacteria</taxon>
        <taxon>Bacillati</taxon>
        <taxon>Actinomycetota</taxon>
        <taxon>Actinomycetes</taxon>
        <taxon>Kitasatosporales</taxon>
        <taxon>Streptomycetaceae</taxon>
        <taxon>Streptomyces</taxon>
    </lineage>
</organism>
<name>A0ABR5HZ86_STRLW</name>
<evidence type="ECO:0000256" key="1">
    <source>
        <dbReference type="SAM" id="MobiDB-lite"/>
    </source>
</evidence>
<protein>
    <submittedName>
        <fullName evidence="2">Uncharacterized protein</fullName>
    </submittedName>
</protein>
<dbReference type="EMBL" id="LFEH01000040">
    <property type="protein sequence ID" value="KMS79065.1"/>
    <property type="molecule type" value="Genomic_DNA"/>
</dbReference>
<dbReference type="RefSeq" id="WP_048572826.1">
    <property type="nucleotide sequence ID" value="NZ_LFEH01000040.1"/>
</dbReference>
<sequence length="123" mass="13819">MTTRKAMLTVASHAQDADDCRHLLDMLGLAPAKKRGHGDYRTYLKGCRCDACREAMRVYKVERRAEWRRDPSAADRVGHGKRTTYSEYGCRCAPCTAANTEGTRQQRARRRQRSALGQTGGGQ</sequence>
<keyword evidence="3" id="KW-1185">Reference proteome</keyword>
<reference evidence="2 3" key="1">
    <citation type="submission" date="2015-06" db="EMBL/GenBank/DDBJ databases">
        <title>Draft genome sequence of Streptomyces leeuwenhoekii C58, which produces the novel lasso peptide, chaxapeptin.</title>
        <authorList>
            <person name="Yi Y."/>
            <person name="Hai D."/>
            <person name="Jaspars M."/>
            <person name="Sheng H."/>
            <person name="Rateb M.E."/>
            <person name="Bull A."/>
            <person name="Goodfellow M."/>
            <person name="Asenjo J.A."/>
            <person name="Ebel R."/>
        </authorList>
    </citation>
    <scope>NUCLEOTIDE SEQUENCE [LARGE SCALE GENOMIC DNA]</scope>
    <source>
        <strain evidence="2 3">C58</strain>
    </source>
</reference>
<dbReference type="Proteomes" id="UP000037274">
    <property type="component" value="Unassembled WGS sequence"/>
</dbReference>